<organism evidence="5 6">
    <name type="scientific">Fusarium falciforme</name>
    <dbReference type="NCBI Taxonomy" id="195108"/>
    <lineage>
        <taxon>Eukaryota</taxon>
        <taxon>Fungi</taxon>
        <taxon>Dikarya</taxon>
        <taxon>Ascomycota</taxon>
        <taxon>Pezizomycotina</taxon>
        <taxon>Sordariomycetes</taxon>
        <taxon>Hypocreomycetidae</taxon>
        <taxon>Hypocreales</taxon>
        <taxon>Nectriaceae</taxon>
        <taxon>Fusarium</taxon>
        <taxon>Fusarium solani species complex</taxon>
    </lineage>
</organism>
<keyword evidence="3" id="KW-0326">Glycosidase</keyword>
<feature type="site" description="Important for catalytic activity, responsible for pKa modulation of the active site Glu and correct orientation of both the proton donor and substrate" evidence="4">
    <location>
        <position position="58"/>
    </location>
</feature>
<dbReference type="SUPFAM" id="SSF75005">
    <property type="entry name" value="Arabinanase/levansucrase/invertase"/>
    <property type="match status" value="1"/>
</dbReference>
<dbReference type="EMBL" id="JAOQAV010000085">
    <property type="protein sequence ID" value="KAJ4177961.1"/>
    <property type="molecule type" value="Genomic_DNA"/>
</dbReference>
<evidence type="ECO:0000313" key="5">
    <source>
        <dbReference type="EMBL" id="KAJ4177961.1"/>
    </source>
</evidence>
<evidence type="ECO:0000256" key="4">
    <source>
        <dbReference type="PIRSR" id="PIRSR606710-2"/>
    </source>
</evidence>
<dbReference type="Proteomes" id="UP001152087">
    <property type="component" value="Unassembled WGS sequence"/>
</dbReference>
<proteinExistence type="inferred from homology"/>
<sequence>MASGGLFAPTIRYRDGVFYIVCTNIVHEASSANFIVSTQDICGNQWSDPVYLDFDEIDPSIFFDHGKAYLQGSASPGPFNKISLFEIDLQTGKKLSEERTIWTGTGGIFPEGPHIYKRNGWYYLVISEGGTWEGHMVTMARSRGIWSPYEACPNNPILTARGTKEYVQHVGHCEAFKDDA</sequence>
<dbReference type="InterPro" id="IPR023296">
    <property type="entry name" value="Glyco_hydro_beta-prop_sf"/>
</dbReference>
<dbReference type="InterPro" id="IPR006710">
    <property type="entry name" value="Glyco_hydro_43"/>
</dbReference>
<dbReference type="AlphaFoldDB" id="A0A9W8QSJ9"/>
<feature type="non-terminal residue" evidence="5">
    <location>
        <position position="180"/>
    </location>
</feature>
<keyword evidence="2" id="KW-0378">Hydrolase</keyword>
<evidence type="ECO:0000256" key="2">
    <source>
        <dbReference type="ARBA" id="ARBA00022801"/>
    </source>
</evidence>
<protein>
    <recommendedName>
        <fullName evidence="7">Beta-xylosidase C-terminal Concanavalin A-like domain-containing protein</fullName>
    </recommendedName>
</protein>
<evidence type="ECO:0008006" key="7">
    <source>
        <dbReference type="Google" id="ProtNLM"/>
    </source>
</evidence>
<comment type="caution">
    <text evidence="5">The sequence shown here is derived from an EMBL/GenBank/DDBJ whole genome shotgun (WGS) entry which is preliminary data.</text>
</comment>
<evidence type="ECO:0000313" key="6">
    <source>
        <dbReference type="Proteomes" id="UP001152087"/>
    </source>
</evidence>
<dbReference type="PANTHER" id="PTHR42812:SF12">
    <property type="entry name" value="BETA-XYLOSIDASE-RELATED"/>
    <property type="match status" value="1"/>
</dbReference>
<dbReference type="InterPro" id="IPR051795">
    <property type="entry name" value="Glycosyl_Hydrlase_43"/>
</dbReference>
<gene>
    <name evidence="5" type="ORF">NW755_013511</name>
</gene>
<comment type="similarity">
    <text evidence="1">Belongs to the glycosyl hydrolase 43 family.</text>
</comment>
<dbReference type="GO" id="GO:0004553">
    <property type="term" value="F:hydrolase activity, hydrolyzing O-glycosyl compounds"/>
    <property type="evidence" value="ECO:0007669"/>
    <property type="project" value="InterPro"/>
</dbReference>
<accession>A0A9W8QSJ9</accession>
<dbReference type="Gene3D" id="2.115.10.20">
    <property type="entry name" value="Glycosyl hydrolase domain, family 43"/>
    <property type="match status" value="1"/>
</dbReference>
<evidence type="ECO:0000256" key="3">
    <source>
        <dbReference type="ARBA" id="ARBA00023295"/>
    </source>
</evidence>
<dbReference type="PANTHER" id="PTHR42812">
    <property type="entry name" value="BETA-XYLOSIDASE"/>
    <property type="match status" value="1"/>
</dbReference>
<name>A0A9W8QSJ9_9HYPO</name>
<evidence type="ECO:0000256" key="1">
    <source>
        <dbReference type="ARBA" id="ARBA00009865"/>
    </source>
</evidence>
<keyword evidence="6" id="KW-1185">Reference proteome</keyword>
<dbReference type="GO" id="GO:0005975">
    <property type="term" value="P:carbohydrate metabolic process"/>
    <property type="evidence" value="ECO:0007669"/>
    <property type="project" value="InterPro"/>
</dbReference>
<reference evidence="5" key="1">
    <citation type="submission" date="2022-09" db="EMBL/GenBank/DDBJ databases">
        <title>Fusarium specimens isolated from Avocado Roots.</title>
        <authorList>
            <person name="Stajich J."/>
            <person name="Roper C."/>
            <person name="Heimlech-Rivalta G."/>
        </authorList>
    </citation>
    <scope>NUCLEOTIDE SEQUENCE</scope>
    <source>
        <strain evidence="5">A02</strain>
    </source>
</reference>
<dbReference type="Pfam" id="PF04616">
    <property type="entry name" value="Glyco_hydro_43"/>
    <property type="match status" value="1"/>
</dbReference>